<accession>U2QFR5</accession>
<dbReference type="Proteomes" id="UP000017052">
    <property type="component" value="Unassembled WGS sequence"/>
</dbReference>
<dbReference type="AlphaFoldDB" id="U2QFR5"/>
<proteinExistence type="predicted"/>
<sequence>MAAPTCGAAIVRLLRDDPRNLYASVRVALPTRVTQAMPRIGVV</sequence>
<protein>
    <submittedName>
        <fullName evidence="1">Uncharacterized protein</fullName>
    </submittedName>
</protein>
<evidence type="ECO:0000313" key="2">
    <source>
        <dbReference type="Proteomes" id="UP000017052"/>
    </source>
</evidence>
<dbReference type="EMBL" id="ACVN02000044">
    <property type="protein sequence ID" value="ERK61735.1"/>
    <property type="molecule type" value="Genomic_DNA"/>
</dbReference>
<keyword evidence="2" id="KW-1185">Reference proteome</keyword>
<reference evidence="1" key="1">
    <citation type="submission" date="2013-08" db="EMBL/GenBank/DDBJ databases">
        <authorList>
            <person name="Durkin A.S."/>
            <person name="Haft D.R."/>
            <person name="McCorrison J."/>
            <person name="Torralba M."/>
            <person name="Gillis M."/>
            <person name="Haft D.H."/>
            <person name="Methe B."/>
            <person name="Sutton G."/>
            <person name="Nelson K.E."/>
        </authorList>
    </citation>
    <scope>NUCLEOTIDE SEQUENCE [LARGE SCALE GENOMIC DNA]</scope>
    <source>
        <strain evidence="1">F0233</strain>
    </source>
</reference>
<name>U2QFR5_9ACTN</name>
<gene>
    <name evidence="1" type="ORF">HMPREF0682_2262</name>
</gene>
<evidence type="ECO:0000313" key="1">
    <source>
        <dbReference type="EMBL" id="ERK61735.1"/>
    </source>
</evidence>
<organism evidence="1 2">
    <name type="scientific">Propionibacterium acidifaciens F0233</name>
    <dbReference type="NCBI Taxonomy" id="553198"/>
    <lineage>
        <taxon>Bacteria</taxon>
        <taxon>Bacillati</taxon>
        <taxon>Actinomycetota</taxon>
        <taxon>Actinomycetes</taxon>
        <taxon>Propionibacteriales</taxon>
        <taxon>Propionibacteriaceae</taxon>
        <taxon>Propionibacterium</taxon>
    </lineage>
</organism>
<comment type="caution">
    <text evidence="1">The sequence shown here is derived from an EMBL/GenBank/DDBJ whole genome shotgun (WGS) entry which is preliminary data.</text>
</comment>